<dbReference type="EC" id="2.7.7.68" evidence="5"/>
<evidence type="ECO:0000256" key="2">
    <source>
        <dbReference type="ARBA" id="ARBA00022695"/>
    </source>
</evidence>
<name>A0A7C5LDI0_CALS0</name>
<evidence type="ECO:0000256" key="4">
    <source>
        <dbReference type="ARBA" id="ARBA00023134"/>
    </source>
</evidence>
<dbReference type="GO" id="GO:0043814">
    <property type="term" value="F:phospholactate guanylyltransferase activity"/>
    <property type="evidence" value="ECO:0007669"/>
    <property type="project" value="UniProtKB-EC"/>
</dbReference>
<dbReference type="InterPro" id="IPR002835">
    <property type="entry name" value="CofC"/>
</dbReference>
<evidence type="ECO:0000256" key="3">
    <source>
        <dbReference type="ARBA" id="ARBA00022741"/>
    </source>
</evidence>
<organism evidence="5">
    <name type="scientific">Caldiarchaeum subterraneum</name>
    <dbReference type="NCBI Taxonomy" id="311458"/>
    <lineage>
        <taxon>Archaea</taxon>
        <taxon>Nitrososphaerota</taxon>
        <taxon>Candidatus Caldarchaeales</taxon>
        <taxon>Candidatus Caldarchaeaceae</taxon>
        <taxon>Candidatus Caldarchaeum</taxon>
    </lineage>
</organism>
<dbReference type="NCBIfam" id="TIGR03552">
    <property type="entry name" value="F420_cofC"/>
    <property type="match status" value="1"/>
</dbReference>
<dbReference type="PANTHER" id="PTHR40392">
    <property type="entry name" value="2-PHOSPHO-L-LACTATE GUANYLYLTRANSFERASE"/>
    <property type="match status" value="1"/>
</dbReference>
<sequence>MPPCLGYGWLRPVAILPVKNLKRAKSRLSTVMSGEGRKKLVLRLFLHAGCVCQTAGFQVFCLTSDKTVAETSLRMGWRVLQDRFNDLNKALTSVLKRFSTVPLTIVLPDLPLLNRQSLETVSRLGRRHGCVICPDLKLSGTNVLYLGTASFFKPMFGKHSFIRHLNQLQKSYPVKVLVTLATAVDIDSPEDLLLLPRFSFSSPVHYEESCYKH</sequence>
<proteinExistence type="predicted"/>
<comment type="caution">
    <text evidence="5">The sequence shown here is derived from an EMBL/GenBank/DDBJ whole genome shotgun (WGS) entry which is preliminary data.</text>
</comment>
<evidence type="ECO:0000256" key="1">
    <source>
        <dbReference type="ARBA" id="ARBA00022679"/>
    </source>
</evidence>
<dbReference type="Gene3D" id="3.90.550.10">
    <property type="entry name" value="Spore Coat Polysaccharide Biosynthesis Protein SpsA, Chain A"/>
    <property type="match status" value="1"/>
</dbReference>
<dbReference type="Pfam" id="PF01983">
    <property type="entry name" value="CofC"/>
    <property type="match status" value="1"/>
</dbReference>
<protein>
    <submittedName>
        <fullName evidence="5">2-phospho-L-lactate guanylyltransferase</fullName>
        <ecNumber evidence="5">2.7.7.68</ecNumber>
    </submittedName>
</protein>
<keyword evidence="3" id="KW-0547">Nucleotide-binding</keyword>
<evidence type="ECO:0000313" key="5">
    <source>
        <dbReference type="EMBL" id="HHK69121.1"/>
    </source>
</evidence>
<accession>A0A7C5LDI0</accession>
<dbReference type="EMBL" id="DRWN01000068">
    <property type="protein sequence ID" value="HHK69121.1"/>
    <property type="molecule type" value="Genomic_DNA"/>
</dbReference>
<dbReference type="GO" id="GO:0005525">
    <property type="term" value="F:GTP binding"/>
    <property type="evidence" value="ECO:0007669"/>
    <property type="project" value="UniProtKB-KW"/>
</dbReference>
<dbReference type="InterPro" id="IPR029044">
    <property type="entry name" value="Nucleotide-diphossugar_trans"/>
</dbReference>
<keyword evidence="2 5" id="KW-0548">Nucleotidyltransferase</keyword>
<dbReference type="PANTHER" id="PTHR40392:SF1">
    <property type="entry name" value="2-PHOSPHO-L-LACTATE GUANYLYLTRANSFERASE"/>
    <property type="match status" value="1"/>
</dbReference>
<dbReference type="SUPFAM" id="SSF53448">
    <property type="entry name" value="Nucleotide-diphospho-sugar transferases"/>
    <property type="match status" value="1"/>
</dbReference>
<dbReference type="AlphaFoldDB" id="A0A7C5LDI0"/>
<gene>
    <name evidence="5" type="primary">cofC</name>
    <name evidence="5" type="ORF">ENM11_08270</name>
</gene>
<keyword evidence="1 5" id="KW-0808">Transferase</keyword>
<reference evidence="5" key="1">
    <citation type="journal article" date="2020" name="mSystems">
        <title>Genome- and Community-Level Interaction Insights into Carbon Utilization and Element Cycling Functions of Hydrothermarchaeota in Hydrothermal Sediment.</title>
        <authorList>
            <person name="Zhou Z."/>
            <person name="Liu Y."/>
            <person name="Xu W."/>
            <person name="Pan J."/>
            <person name="Luo Z.H."/>
            <person name="Li M."/>
        </authorList>
    </citation>
    <scope>NUCLEOTIDE SEQUENCE [LARGE SCALE GENOMIC DNA]</scope>
    <source>
        <strain evidence="5">SpSt-1056</strain>
    </source>
</reference>
<keyword evidence="4" id="KW-0342">GTP-binding</keyword>